<dbReference type="Gene3D" id="2.30.42.10">
    <property type="match status" value="1"/>
</dbReference>
<dbReference type="RefSeq" id="WP_105959075.1">
    <property type="nucleotide sequence ID" value="NZ_PVNS01000007.1"/>
</dbReference>
<dbReference type="AlphaFoldDB" id="A0A2P6MH45"/>
<feature type="transmembrane region" description="Helical" evidence="2">
    <location>
        <begin position="184"/>
        <end position="206"/>
    </location>
</feature>
<keyword evidence="2" id="KW-0812">Transmembrane</keyword>
<evidence type="ECO:0000313" key="5">
    <source>
        <dbReference type="Proteomes" id="UP000243650"/>
    </source>
</evidence>
<feature type="transmembrane region" description="Helical" evidence="2">
    <location>
        <begin position="50"/>
        <end position="69"/>
    </location>
</feature>
<feature type="transmembrane region" description="Helical" evidence="2">
    <location>
        <begin position="212"/>
        <end position="229"/>
    </location>
</feature>
<feature type="region of interest" description="Disordered" evidence="1">
    <location>
        <begin position="403"/>
        <end position="454"/>
    </location>
</feature>
<dbReference type="InterPro" id="IPR001478">
    <property type="entry name" value="PDZ"/>
</dbReference>
<dbReference type="EMBL" id="PVNS01000007">
    <property type="protein sequence ID" value="PRO65606.1"/>
    <property type="molecule type" value="Genomic_DNA"/>
</dbReference>
<organism evidence="4 5">
    <name type="scientific">Alkalicoccus urumqiensis</name>
    <name type="common">Bacillus urumqiensis</name>
    <dbReference type="NCBI Taxonomy" id="1548213"/>
    <lineage>
        <taxon>Bacteria</taxon>
        <taxon>Bacillati</taxon>
        <taxon>Bacillota</taxon>
        <taxon>Bacilli</taxon>
        <taxon>Bacillales</taxon>
        <taxon>Bacillaceae</taxon>
        <taxon>Alkalicoccus</taxon>
    </lineage>
</organism>
<proteinExistence type="predicted"/>
<dbReference type="SMART" id="SM00228">
    <property type="entry name" value="PDZ"/>
    <property type="match status" value="1"/>
</dbReference>
<evidence type="ECO:0000256" key="2">
    <source>
        <dbReference type="SAM" id="Phobius"/>
    </source>
</evidence>
<gene>
    <name evidence="4" type="ORF">C6I21_08765</name>
</gene>
<feature type="compositionally biased region" description="Basic and acidic residues" evidence="1">
    <location>
        <begin position="403"/>
        <end position="428"/>
    </location>
</feature>
<feature type="transmembrane region" description="Helical" evidence="2">
    <location>
        <begin position="137"/>
        <end position="160"/>
    </location>
</feature>
<accession>A0A2P6MH45</accession>
<dbReference type="SUPFAM" id="SSF50156">
    <property type="entry name" value="PDZ domain-like"/>
    <property type="match status" value="1"/>
</dbReference>
<feature type="transmembrane region" description="Helical" evidence="2">
    <location>
        <begin position="75"/>
        <end position="93"/>
    </location>
</feature>
<dbReference type="Proteomes" id="UP000243650">
    <property type="component" value="Unassembled WGS sequence"/>
</dbReference>
<keyword evidence="5" id="KW-1185">Reference proteome</keyword>
<keyword evidence="2" id="KW-1133">Transmembrane helix</keyword>
<sequence>MEEVFSALGRLFLHPLTYIAAAAVFWFHLQRVKRERKAFHTRVYDAADGLLSPLSAALAAGLLLSAAILLLGLELPAAVIPFMTVVWLLQVPFKHARWYSMTVTFALLLTVVPFLPASGSGWAWLDTQLEALQTVSLPSLGAFLLLLAAAEAMLISIDGYRQPSPDLKKSSRGKLVGMHRPQRLWILPAAVLLPAGGWEAGAWWPLLDWHSPSFGLLLLPVVLGFQLAAQARYPAEACRRAGGRMLGAVLILALLFIAVLVYLPEWLFLLGPAVLLVREVLFLSLERADSHHTSLFTVREKGLAVVHVLPKSTAAKMELTTGDIIMKVNGRDVATQREFYEALQISPAFAKLEVIDTEGEKRLTQASIYENDHYLIGCLFIPDDEGMTLSLKGMRSASVVHQDREELRRAEEKQKEAREEKEAYDEGRAYGQAAGMQDYVQNRKQREKDRYTKK</sequence>
<reference evidence="4 5" key="1">
    <citation type="submission" date="2018-03" db="EMBL/GenBank/DDBJ databases">
        <title>Bacillus urumqiensis sp. nov., a moderately haloalkaliphilic bacterium isolated from a salt lake.</title>
        <authorList>
            <person name="Zhao B."/>
            <person name="Liao Z."/>
        </authorList>
    </citation>
    <scope>NUCLEOTIDE SEQUENCE [LARGE SCALE GENOMIC DNA]</scope>
    <source>
        <strain evidence="4 5">BZ-SZ-XJ18</strain>
    </source>
</reference>
<keyword evidence="2" id="KW-0472">Membrane</keyword>
<feature type="transmembrane region" description="Helical" evidence="2">
    <location>
        <begin position="12"/>
        <end position="29"/>
    </location>
</feature>
<evidence type="ECO:0000256" key="1">
    <source>
        <dbReference type="SAM" id="MobiDB-lite"/>
    </source>
</evidence>
<feature type="transmembrane region" description="Helical" evidence="2">
    <location>
        <begin position="241"/>
        <end position="260"/>
    </location>
</feature>
<feature type="transmembrane region" description="Helical" evidence="2">
    <location>
        <begin position="105"/>
        <end position="125"/>
    </location>
</feature>
<dbReference type="OrthoDB" id="198399at2"/>
<feature type="compositionally biased region" description="Basic and acidic residues" evidence="1">
    <location>
        <begin position="444"/>
        <end position="454"/>
    </location>
</feature>
<evidence type="ECO:0000259" key="3">
    <source>
        <dbReference type="PROSITE" id="PS50106"/>
    </source>
</evidence>
<evidence type="ECO:0000313" key="4">
    <source>
        <dbReference type="EMBL" id="PRO65606.1"/>
    </source>
</evidence>
<protein>
    <recommendedName>
        <fullName evidence="3">PDZ domain-containing protein</fullName>
    </recommendedName>
</protein>
<dbReference type="PROSITE" id="PS50106">
    <property type="entry name" value="PDZ"/>
    <property type="match status" value="1"/>
</dbReference>
<dbReference type="InterPro" id="IPR036034">
    <property type="entry name" value="PDZ_sf"/>
</dbReference>
<name>A0A2P6MH45_ALKUR</name>
<feature type="domain" description="PDZ" evidence="3">
    <location>
        <begin position="282"/>
        <end position="358"/>
    </location>
</feature>
<comment type="caution">
    <text evidence="4">The sequence shown here is derived from an EMBL/GenBank/DDBJ whole genome shotgun (WGS) entry which is preliminary data.</text>
</comment>